<keyword evidence="4" id="KW-1133">Transmembrane helix</keyword>
<dbReference type="AlphaFoldDB" id="A0A0S7WLT9"/>
<dbReference type="Gene3D" id="3.40.718.10">
    <property type="entry name" value="Isopropylmalate Dehydrogenase"/>
    <property type="match status" value="1"/>
</dbReference>
<dbReference type="SUPFAM" id="SSF53659">
    <property type="entry name" value="Isocitrate/Isopropylmalate dehydrogenase-like"/>
    <property type="match status" value="1"/>
</dbReference>
<dbReference type="InterPro" id="IPR050500">
    <property type="entry name" value="Phos_Acetyltrans/Butyryltrans"/>
</dbReference>
<comment type="similarity">
    <text evidence="1">Belongs to the phosphate acetyltransferase and butyryltransferase family.</text>
</comment>
<evidence type="ECO:0000313" key="6">
    <source>
        <dbReference type="EMBL" id="KPJ51105.1"/>
    </source>
</evidence>
<organism evidence="6 7">
    <name type="scientific">candidate division TA06 bacterium DG_26</name>
    <dbReference type="NCBI Taxonomy" id="1703771"/>
    <lineage>
        <taxon>Bacteria</taxon>
        <taxon>Bacteria division TA06</taxon>
    </lineage>
</organism>
<dbReference type="PANTHER" id="PTHR43356">
    <property type="entry name" value="PHOSPHATE ACETYLTRANSFERASE"/>
    <property type="match status" value="1"/>
</dbReference>
<name>A0A0S7WLT9_UNCT6</name>
<feature type="domain" description="Phosphate acetyl/butaryl transferase" evidence="5">
    <location>
        <begin position="74"/>
        <end position="287"/>
    </location>
</feature>
<evidence type="ECO:0000256" key="1">
    <source>
        <dbReference type="ARBA" id="ARBA00005656"/>
    </source>
</evidence>
<feature type="transmembrane region" description="Helical" evidence="4">
    <location>
        <begin position="250"/>
        <end position="272"/>
    </location>
</feature>
<evidence type="ECO:0000256" key="2">
    <source>
        <dbReference type="ARBA" id="ARBA00022679"/>
    </source>
</evidence>
<reference evidence="6 7" key="1">
    <citation type="journal article" date="2015" name="Microbiome">
        <title>Genomic resolution of linkages in carbon, nitrogen, and sulfur cycling among widespread estuary sediment bacteria.</title>
        <authorList>
            <person name="Baker B.J."/>
            <person name="Lazar C.S."/>
            <person name="Teske A.P."/>
            <person name="Dick G.J."/>
        </authorList>
    </citation>
    <scope>NUCLEOTIDE SEQUENCE [LARGE SCALE GENOMIC DNA]</scope>
    <source>
        <strain evidence="6">DG_26</strain>
    </source>
</reference>
<keyword evidence="4" id="KW-0472">Membrane</keyword>
<dbReference type="PIRSF" id="PIRSF000428">
    <property type="entry name" value="P_Ac_trans"/>
    <property type="match status" value="1"/>
</dbReference>
<dbReference type="Pfam" id="PF01515">
    <property type="entry name" value="PTA_PTB"/>
    <property type="match status" value="1"/>
</dbReference>
<comment type="caution">
    <text evidence="6">The sequence shown here is derived from an EMBL/GenBank/DDBJ whole genome shotgun (WGS) entry which is preliminary data.</text>
</comment>
<keyword evidence="4" id="KW-0812">Transmembrane</keyword>
<evidence type="ECO:0000256" key="3">
    <source>
        <dbReference type="ARBA" id="ARBA00023315"/>
    </source>
</evidence>
<proteinExistence type="inferred from homology"/>
<dbReference type="InterPro" id="IPR002505">
    <property type="entry name" value="PTA_PTB"/>
</dbReference>
<dbReference type="GO" id="GO:0016746">
    <property type="term" value="F:acyltransferase activity"/>
    <property type="evidence" value="ECO:0007669"/>
    <property type="project" value="UniProtKB-KW"/>
</dbReference>
<keyword evidence="2" id="KW-0808">Transferase</keyword>
<keyword evidence="3" id="KW-0012">Acyltransferase</keyword>
<dbReference type="PATRIC" id="fig|1703771.3.peg.1517"/>
<protein>
    <recommendedName>
        <fullName evidence="5">Phosphate acetyl/butaryl transferase domain-containing protein</fullName>
    </recommendedName>
</protein>
<dbReference type="PANTHER" id="PTHR43356:SF2">
    <property type="entry name" value="PHOSPHATE ACETYLTRANSFERASE"/>
    <property type="match status" value="1"/>
</dbReference>
<evidence type="ECO:0000256" key="4">
    <source>
        <dbReference type="SAM" id="Phobius"/>
    </source>
</evidence>
<dbReference type="NCBIfam" id="NF006045">
    <property type="entry name" value="PRK08190.1"/>
    <property type="match status" value="1"/>
</dbReference>
<dbReference type="EMBL" id="LIZT01000006">
    <property type="protein sequence ID" value="KPJ51105.1"/>
    <property type="molecule type" value="Genomic_DNA"/>
</dbReference>
<gene>
    <name evidence="6" type="ORF">AMJ40_00955</name>
</gene>
<accession>A0A0S7WLT9</accession>
<evidence type="ECO:0000259" key="5">
    <source>
        <dbReference type="Pfam" id="PF01515"/>
    </source>
</evidence>
<dbReference type="InterPro" id="IPR012147">
    <property type="entry name" value="P_Ac_Bu_trans"/>
</dbReference>
<evidence type="ECO:0000313" key="7">
    <source>
        <dbReference type="Proteomes" id="UP000051124"/>
    </source>
</evidence>
<sequence>MVRRFSQLLDLAKEKGPRIVAVAAAQDSVVIHALKAARERGIAEGVLIGDRRKISEVGGAGFDTIEVHDEYECVLTACELVKKGKADIVMKGYLPTPLFLKGILDKERGLRTGRTLSHCAVLEVHSYPKLLLVTDGGMCLRPDVQTKLDIIRNAVDLARSLSIEEPKVAILASVEKVDPKLEETVHAAEIKRLWEKGEVPGCVVDGPLALDLAVSKEAALQKKVQSAVAGEADILVVPDVPTGNIFAKGLIYLAGASGAGLVVGGLCPVVLLSRADTPATKLNSIALGVVHS</sequence>
<dbReference type="Proteomes" id="UP000051124">
    <property type="component" value="Unassembled WGS sequence"/>
</dbReference>